<gene>
    <name evidence="1" type="ORF">A4U43_C02F21430</name>
</gene>
<dbReference type="Proteomes" id="UP000243459">
    <property type="component" value="Chromosome 2"/>
</dbReference>
<accession>A0A5P1FPS5</accession>
<organism evidence="1 2">
    <name type="scientific">Asparagus officinalis</name>
    <name type="common">Garden asparagus</name>
    <dbReference type="NCBI Taxonomy" id="4686"/>
    <lineage>
        <taxon>Eukaryota</taxon>
        <taxon>Viridiplantae</taxon>
        <taxon>Streptophyta</taxon>
        <taxon>Embryophyta</taxon>
        <taxon>Tracheophyta</taxon>
        <taxon>Spermatophyta</taxon>
        <taxon>Magnoliopsida</taxon>
        <taxon>Liliopsida</taxon>
        <taxon>Asparagales</taxon>
        <taxon>Asparagaceae</taxon>
        <taxon>Asparagoideae</taxon>
        <taxon>Asparagus</taxon>
    </lineage>
</organism>
<dbReference type="EMBL" id="CM007382">
    <property type="protein sequence ID" value="ONK78691.1"/>
    <property type="molecule type" value="Genomic_DNA"/>
</dbReference>
<sequence length="147" mass="16197">MLTIKPTFPIEGLELYKLAGDTTTFEFYKEDEVRIELLSEAKAEAGVDIVRDDHVIADTTSAMIVQLSEPSLVSTQTSSEPTALSILATLAAFLLTARGQPSMTFAALTTTTDALAILTKASSSYMNRLKFLYLQIHMALLNWKFRS</sequence>
<name>A0A5P1FPS5_ASPOF</name>
<dbReference type="AlphaFoldDB" id="A0A5P1FPS5"/>
<reference evidence="2" key="1">
    <citation type="journal article" date="2017" name="Nat. Commun.">
        <title>The asparagus genome sheds light on the origin and evolution of a young Y chromosome.</title>
        <authorList>
            <person name="Harkess A."/>
            <person name="Zhou J."/>
            <person name="Xu C."/>
            <person name="Bowers J.E."/>
            <person name="Van der Hulst R."/>
            <person name="Ayyampalayam S."/>
            <person name="Mercati F."/>
            <person name="Riccardi P."/>
            <person name="McKain M.R."/>
            <person name="Kakrana A."/>
            <person name="Tang H."/>
            <person name="Ray J."/>
            <person name="Groenendijk J."/>
            <person name="Arikit S."/>
            <person name="Mathioni S.M."/>
            <person name="Nakano M."/>
            <person name="Shan H."/>
            <person name="Telgmann-Rauber A."/>
            <person name="Kanno A."/>
            <person name="Yue Z."/>
            <person name="Chen H."/>
            <person name="Li W."/>
            <person name="Chen Y."/>
            <person name="Xu X."/>
            <person name="Zhang Y."/>
            <person name="Luo S."/>
            <person name="Chen H."/>
            <person name="Gao J."/>
            <person name="Mao Z."/>
            <person name="Pires J.C."/>
            <person name="Luo M."/>
            <person name="Kudrna D."/>
            <person name="Wing R.A."/>
            <person name="Meyers B.C."/>
            <person name="Yi K."/>
            <person name="Kong H."/>
            <person name="Lavrijsen P."/>
            <person name="Sunseri F."/>
            <person name="Falavigna A."/>
            <person name="Ye Y."/>
            <person name="Leebens-Mack J.H."/>
            <person name="Chen G."/>
        </authorList>
    </citation>
    <scope>NUCLEOTIDE SEQUENCE [LARGE SCALE GENOMIC DNA]</scope>
    <source>
        <strain evidence="2">cv. DH0086</strain>
    </source>
</reference>
<dbReference type="Gramene" id="ONK78691">
    <property type="protein sequence ID" value="ONK78691"/>
    <property type="gene ID" value="A4U43_C02F21430"/>
</dbReference>
<evidence type="ECO:0000313" key="1">
    <source>
        <dbReference type="EMBL" id="ONK78691.1"/>
    </source>
</evidence>
<evidence type="ECO:0000313" key="2">
    <source>
        <dbReference type="Proteomes" id="UP000243459"/>
    </source>
</evidence>
<keyword evidence="2" id="KW-1185">Reference proteome</keyword>
<proteinExistence type="predicted"/>
<protein>
    <submittedName>
        <fullName evidence="1">Uncharacterized protein</fullName>
    </submittedName>
</protein>